<organism evidence="1 2">
    <name type="scientific">Klebsiella phage Seifer</name>
    <dbReference type="NCBI Taxonomy" id="2315475"/>
    <lineage>
        <taxon>Viruses</taxon>
        <taxon>Duplodnaviria</taxon>
        <taxon>Heunggongvirae</taxon>
        <taxon>Uroviricota</taxon>
        <taxon>Caudoviricetes</taxon>
        <taxon>Casjensviridae</taxon>
        <taxon>Yonseivirus</taxon>
        <taxon>Yonseivirus seifer</taxon>
    </lineage>
</organism>
<sequence length="69" mass="7795">MPHIPPYRPDPLPAPDVKIFRVTINALGQMKCIEFYARDYNDASQIAAGIMKRECQHKVEMVDETGSCS</sequence>
<dbReference type="EMBL" id="MH817999">
    <property type="protein sequence ID" value="AYJ72836.1"/>
    <property type="molecule type" value="Genomic_DNA"/>
</dbReference>
<protein>
    <submittedName>
        <fullName evidence="1">Uncharacterized protein</fullName>
    </submittedName>
</protein>
<evidence type="ECO:0000313" key="1">
    <source>
        <dbReference type="EMBL" id="AYJ72836.1"/>
    </source>
</evidence>
<proteinExistence type="predicted"/>
<evidence type="ECO:0000313" key="2">
    <source>
        <dbReference type="Proteomes" id="UP000282620"/>
    </source>
</evidence>
<name>A0A3B8DHX9_9CAUD</name>
<dbReference type="Proteomes" id="UP000282620">
    <property type="component" value="Segment"/>
</dbReference>
<gene>
    <name evidence="1" type="ORF">CPT_Seifer_054</name>
</gene>
<accession>A0A3B8DHX9</accession>
<keyword evidence="2" id="KW-1185">Reference proteome</keyword>
<reference evidence="2" key="1">
    <citation type="submission" date="2018-08" db="EMBL/GenBank/DDBJ databases">
        <title>Complete Genome of Klebsiella pneumoniae Siphophage Seifer.</title>
        <authorList>
            <person name="Salazar A.J."/>
            <person name="Lessor L."/>
            <person name="O'Leary C.J."/>
            <person name="Gill J."/>
            <person name="Liu M."/>
        </authorList>
    </citation>
    <scope>NUCLEOTIDE SEQUENCE [LARGE SCALE GENOMIC DNA]</scope>
</reference>